<evidence type="ECO:0000259" key="8">
    <source>
        <dbReference type="Pfam" id="PF01694"/>
    </source>
</evidence>
<name>A0ABS2GX30_9LACO</name>
<feature type="domain" description="Peptidase S54 rhomboid" evidence="8">
    <location>
        <begin position="50"/>
        <end position="186"/>
    </location>
</feature>
<evidence type="ECO:0000313" key="9">
    <source>
        <dbReference type="EMBL" id="MBM6940837.1"/>
    </source>
</evidence>
<evidence type="ECO:0000256" key="6">
    <source>
        <dbReference type="ARBA" id="ARBA00023136"/>
    </source>
</evidence>
<comment type="subcellular location">
    <subcellularLocation>
        <location evidence="1">Membrane</location>
        <topology evidence="1">Multi-pass membrane protein</topology>
    </subcellularLocation>
</comment>
<evidence type="ECO:0000256" key="5">
    <source>
        <dbReference type="ARBA" id="ARBA00022989"/>
    </source>
</evidence>
<evidence type="ECO:0000256" key="1">
    <source>
        <dbReference type="ARBA" id="ARBA00004141"/>
    </source>
</evidence>
<dbReference type="PANTHER" id="PTHR43731">
    <property type="entry name" value="RHOMBOID PROTEASE"/>
    <property type="match status" value="1"/>
</dbReference>
<evidence type="ECO:0000256" key="4">
    <source>
        <dbReference type="ARBA" id="ARBA00022801"/>
    </source>
</evidence>
<dbReference type="InterPro" id="IPR050925">
    <property type="entry name" value="Rhomboid_protease_S54"/>
</dbReference>
<dbReference type="Gene3D" id="1.20.1540.10">
    <property type="entry name" value="Rhomboid-like"/>
    <property type="match status" value="1"/>
</dbReference>
<keyword evidence="4" id="KW-0378">Hydrolase</keyword>
<keyword evidence="10" id="KW-1185">Reference proteome</keyword>
<comment type="similarity">
    <text evidence="2">Belongs to the peptidase S54 family.</text>
</comment>
<evidence type="ECO:0000256" key="3">
    <source>
        <dbReference type="ARBA" id="ARBA00022692"/>
    </source>
</evidence>
<evidence type="ECO:0000256" key="7">
    <source>
        <dbReference type="SAM" id="Phobius"/>
    </source>
</evidence>
<sequence length="219" mass="24334">MMKTIRKIPVTSLMITICILVYLWMTFQGGSTNTTVLIHSGAKYTPLILQGQWWRLLTAGFIHIGFQHLIINMVTLYFIGMYVEEIYGHWQMLIIYLTSILTGNLVSMLFQPLQNISAGASTGLFGLFGAFIMLGIVNRNNPLIRQMAKQFLILVVFNIGADLIMPGVDLAGHLGGLIGGFLCSGMCGSTKISRISLLKRFLSGTILIVLIVIMFWRAL</sequence>
<keyword evidence="5 7" id="KW-1133">Transmembrane helix</keyword>
<dbReference type="InterPro" id="IPR022764">
    <property type="entry name" value="Peptidase_S54_rhomboid_dom"/>
</dbReference>
<keyword evidence="3 7" id="KW-0812">Transmembrane</keyword>
<feature type="transmembrane region" description="Helical" evidence="7">
    <location>
        <begin position="92"/>
        <end position="110"/>
    </location>
</feature>
<reference evidence="9 10" key="1">
    <citation type="journal article" date="2021" name="Sci. Rep.">
        <title>The distribution of antibiotic resistance genes in chicken gut microbiota commensals.</title>
        <authorList>
            <person name="Juricova H."/>
            <person name="Matiasovicova J."/>
            <person name="Kubasova T."/>
            <person name="Cejkova D."/>
            <person name="Rychlik I."/>
        </authorList>
    </citation>
    <scope>NUCLEOTIDE SEQUENCE [LARGE SCALE GENOMIC DNA]</scope>
    <source>
        <strain evidence="9 10">An574</strain>
    </source>
</reference>
<dbReference type="RefSeq" id="WP_204785134.1">
    <property type="nucleotide sequence ID" value="NZ_CALVGD010000056.1"/>
</dbReference>
<keyword evidence="6 7" id="KW-0472">Membrane</keyword>
<dbReference type="GO" id="GO:0006508">
    <property type="term" value="P:proteolysis"/>
    <property type="evidence" value="ECO:0007669"/>
    <property type="project" value="UniProtKB-KW"/>
</dbReference>
<dbReference type="EMBL" id="JACJKU010000041">
    <property type="protein sequence ID" value="MBM6940837.1"/>
    <property type="molecule type" value="Genomic_DNA"/>
</dbReference>
<feature type="transmembrane region" description="Helical" evidence="7">
    <location>
        <begin position="171"/>
        <end position="189"/>
    </location>
</feature>
<keyword evidence="9" id="KW-0645">Protease</keyword>
<dbReference type="SUPFAM" id="SSF144091">
    <property type="entry name" value="Rhomboid-like"/>
    <property type="match status" value="1"/>
</dbReference>
<dbReference type="PANTHER" id="PTHR43731:SF14">
    <property type="entry name" value="PRESENILIN-ASSOCIATED RHOMBOID-LIKE PROTEIN, MITOCHONDRIAL"/>
    <property type="match status" value="1"/>
</dbReference>
<evidence type="ECO:0000313" key="10">
    <source>
        <dbReference type="Proteomes" id="UP000785625"/>
    </source>
</evidence>
<feature type="transmembrane region" description="Helical" evidence="7">
    <location>
        <begin position="148"/>
        <end position="165"/>
    </location>
</feature>
<dbReference type="Proteomes" id="UP000785625">
    <property type="component" value="Unassembled WGS sequence"/>
</dbReference>
<feature type="transmembrane region" description="Helical" evidence="7">
    <location>
        <begin position="116"/>
        <end position="136"/>
    </location>
</feature>
<proteinExistence type="inferred from homology"/>
<comment type="caution">
    <text evidence="9">The sequence shown here is derived from an EMBL/GenBank/DDBJ whole genome shotgun (WGS) entry which is preliminary data.</text>
</comment>
<protein>
    <submittedName>
        <fullName evidence="9">Rhomboid family intramembrane serine protease</fullName>
    </submittedName>
</protein>
<evidence type="ECO:0000256" key="2">
    <source>
        <dbReference type="ARBA" id="ARBA00009045"/>
    </source>
</evidence>
<dbReference type="GO" id="GO:0008233">
    <property type="term" value="F:peptidase activity"/>
    <property type="evidence" value="ECO:0007669"/>
    <property type="project" value="UniProtKB-KW"/>
</dbReference>
<dbReference type="Pfam" id="PF01694">
    <property type="entry name" value="Rhomboid"/>
    <property type="match status" value="1"/>
</dbReference>
<dbReference type="InterPro" id="IPR035952">
    <property type="entry name" value="Rhomboid-like_sf"/>
</dbReference>
<feature type="transmembrane region" description="Helical" evidence="7">
    <location>
        <begin position="201"/>
        <end position="218"/>
    </location>
</feature>
<feature type="transmembrane region" description="Helical" evidence="7">
    <location>
        <begin position="53"/>
        <end position="80"/>
    </location>
</feature>
<gene>
    <name evidence="9" type="ORF">H5975_04960</name>
</gene>
<organism evidence="9 10">
    <name type="scientific">Limosilactobacillus coleohominis</name>
    <dbReference type="NCBI Taxonomy" id="181675"/>
    <lineage>
        <taxon>Bacteria</taxon>
        <taxon>Bacillati</taxon>
        <taxon>Bacillota</taxon>
        <taxon>Bacilli</taxon>
        <taxon>Lactobacillales</taxon>
        <taxon>Lactobacillaceae</taxon>
        <taxon>Limosilactobacillus</taxon>
    </lineage>
</organism>
<accession>A0ABS2GX30</accession>